<evidence type="ECO:0008006" key="2">
    <source>
        <dbReference type="Google" id="ProtNLM"/>
    </source>
</evidence>
<gene>
    <name evidence="1" type="ORF">PANT1444_LOCUS4677</name>
</gene>
<evidence type="ECO:0000313" key="1">
    <source>
        <dbReference type="EMBL" id="CAD8476263.1"/>
    </source>
</evidence>
<sequence length="117" mass="12789">MPLPNRDTHPCQYKVPEGEHCHSGCPGCRAPWFADDDACPMNCAAAFPGLPKVACADPSIFPDPLGGADNFHAFAVEDELRVPREEELPAGDYVLGWRWDAEMTSQVWSSCADITIV</sequence>
<reference evidence="1" key="1">
    <citation type="submission" date="2021-01" db="EMBL/GenBank/DDBJ databases">
        <authorList>
            <person name="Corre E."/>
            <person name="Pelletier E."/>
            <person name="Niang G."/>
            <person name="Scheremetjew M."/>
            <person name="Finn R."/>
            <person name="Kale V."/>
            <person name="Holt S."/>
            <person name="Cochrane G."/>
            <person name="Meng A."/>
            <person name="Brown T."/>
            <person name="Cohen L."/>
        </authorList>
    </citation>
    <scope>NUCLEOTIDE SEQUENCE</scope>
    <source>
        <strain evidence="1">CCMP1374</strain>
    </source>
</reference>
<dbReference type="EMBL" id="HBEP01008377">
    <property type="protein sequence ID" value="CAD8476263.1"/>
    <property type="molecule type" value="Transcribed_RNA"/>
</dbReference>
<organism evidence="1">
    <name type="scientific">Phaeocystis antarctica</name>
    <dbReference type="NCBI Taxonomy" id="33657"/>
    <lineage>
        <taxon>Eukaryota</taxon>
        <taxon>Haptista</taxon>
        <taxon>Haptophyta</taxon>
        <taxon>Prymnesiophyceae</taxon>
        <taxon>Phaeocystales</taxon>
        <taxon>Phaeocystaceae</taxon>
        <taxon>Phaeocystis</taxon>
    </lineage>
</organism>
<dbReference type="AlphaFoldDB" id="A0A7S0E7W5"/>
<accession>A0A7S0E7W5</accession>
<protein>
    <recommendedName>
        <fullName evidence="2">Chitin-binding type-4 domain-containing protein</fullName>
    </recommendedName>
</protein>
<name>A0A7S0E7W5_9EUKA</name>
<proteinExistence type="predicted"/>